<dbReference type="OrthoDB" id="1939479at2759"/>
<reference evidence="9" key="1">
    <citation type="submission" date="2016-02" db="EMBL/GenBank/DDBJ databases">
        <title>Draft genome sequence of Microdochium bolleyi, a fungal endophyte of beachgrass.</title>
        <authorList>
            <consortium name="DOE Joint Genome Institute"/>
            <person name="David A.S."/>
            <person name="May G."/>
            <person name="Haridas S."/>
            <person name="Lim J."/>
            <person name="Wang M."/>
            <person name="Labutti K."/>
            <person name="Lipzen A."/>
            <person name="Barry K."/>
            <person name="Grigoriev I.V."/>
        </authorList>
    </citation>
    <scope>NUCLEOTIDE SEQUENCE [LARGE SCALE GENOMIC DNA]</scope>
    <source>
        <strain evidence="9">J235TASD1</strain>
    </source>
</reference>
<keyword evidence="6" id="KW-0732">Signal</keyword>
<dbReference type="PROSITE" id="PS50600">
    <property type="entry name" value="ULP_PROTEASE"/>
    <property type="match status" value="1"/>
</dbReference>
<keyword evidence="9" id="KW-1185">Reference proteome</keyword>
<dbReference type="GO" id="GO:0005634">
    <property type="term" value="C:nucleus"/>
    <property type="evidence" value="ECO:0007669"/>
    <property type="project" value="TreeGrafter"/>
</dbReference>
<feature type="region of interest" description="Disordered" evidence="5">
    <location>
        <begin position="740"/>
        <end position="771"/>
    </location>
</feature>
<dbReference type="Proteomes" id="UP000070501">
    <property type="component" value="Unassembled WGS sequence"/>
</dbReference>
<keyword evidence="2" id="KW-0645">Protease</keyword>
<feature type="compositionally biased region" description="Polar residues" evidence="5">
    <location>
        <begin position="862"/>
        <end position="871"/>
    </location>
</feature>
<keyword evidence="4" id="KW-0788">Thiol protease</keyword>
<feature type="compositionally biased region" description="Polar residues" evidence="5">
    <location>
        <begin position="189"/>
        <end position="202"/>
    </location>
</feature>
<feature type="region of interest" description="Disordered" evidence="5">
    <location>
        <begin position="930"/>
        <end position="955"/>
    </location>
</feature>
<feature type="compositionally biased region" description="Polar residues" evidence="5">
    <location>
        <begin position="518"/>
        <end position="534"/>
    </location>
</feature>
<feature type="region of interest" description="Disordered" evidence="5">
    <location>
        <begin position="456"/>
        <end position="477"/>
    </location>
</feature>
<feature type="compositionally biased region" description="Low complexity" evidence="5">
    <location>
        <begin position="235"/>
        <end position="251"/>
    </location>
</feature>
<feature type="region of interest" description="Disordered" evidence="5">
    <location>
        <begin position="137"/>
        <end position="300"/>
    </location>
</feature>
<dbReference type="GO" id="GO:0016929">
    <property type="term" value="F:deSUMOylase activity"/>
    <property type="evidence" value="ECO:0007669"/>
    <property type="project" value="TreeGrafter"/>
</dbReference>
<evidence type="ECO:0000259" key="7">
    <source>
        <dbReference type="PROSITE" id="PS50600"/>
    </source>
</evidence>
<feature type="region of interest" description="Disordered" evidence="5">
    <location>
        <begin position="518"/>
        <end position="552"/>
    </location>
</feature>
<evidence type="ECO:0000256" key="2">
    <source>
        <dbReference type="ARBA" id="ARBA00022670"/>
    </source>
</evidence>
<evidence type="ECO:0000313" key="8">
    <source>
        <dbReference type="EMBL" id="KXJ86713.1"/>
    </source>
</evidence>
<feature type="compositionally biased region" description="Pro residues" evidence="5">
    <location>
        <begin position="704"/>
        <end position="717"/>
    </location>
</feature>
<dbReference type="Pfam" id="PF02902">
    <property type="entry name" value="Peptidase_C48"/>
    <property type="match status" value="1"/>
</dbReference>
<gene>
    <name evidence="8" type="ORF">Micbo1qcDRAFT_218895</name>
</gene>
<feature type="signal peptide" evidence="6">
    <location>
        <begin position="1"/>
        <end position="20"/>
    </location>
</feature>
<proteinExistence type="inferred from homology"/>
<protein>
    <recommendedName>
        <fullName evidence="7">Ubiquitin-like protease family profile domain-containing protein</fullName>
    </recommendedName>
</protein>
<feature type="compositionally biased region" description="Polar residues" evidence="5">
    <location>
        <begin position="284"/>
        <end position="300"/>
    </location>
</feature>
<dbReference type="STRING" id="196109.A0A136IP60"/>
<dbReference type="InParanoid" id="A0A136IP60"/>
<evidence type="ECO:0000313" key="9">
    <source>
        <dbReference type="Proteomes" id="UP000070501"/>
    </source>
</evidence>
<sequence length="1206" mass="131917">MFFWQILVTAFLTFLCLAQATSSTLHQSFTQNTTHPSTFVDCSFPVVFETDIMGTYLGPDSSGSAIANGERTNATTCTGSPHDLAHVEYCEVCTEIRNRHQLHAQRLYHIKALVLNIELGGSALSYDTSHLRKIKRPVPPSARLQTPRGTVTTKRNALIQEPHMRHEDRFVPTTDTPTPRQHLPWSPDGIQSSQPAPDTTSDAEPASPSPAPYTGTFGCNDIYSEDDSDSETSDQDTPALPAAPTTAPTSDADADVDPATPTPAPYTGTFSCNALYGEEDSDSETSGQGTPVTPTATPDQVTEIANPQLTPSLSSTLGKRKEVEAQASLVKDERDAKKSLLEIGEFFSEIRAKIGVKYRKATELLIEPDKSKRRKPEATRHLFNRLTFVQQDTWVTGAPFVARFDDSVAINFLLSQSTGLKTRLSPGSGIGNLPNNTTRRICSNAQAPTQLTPFRINKTSKPPGSKITLDSPGQREGLERRIAKSGSARLLARYAAESPSFRAILAECAGISDASALTSAESQDSASKPSTSPRGDTAAEDPTPVGNSESSLESKAGAVGIVLTAKAQAAISNFVAATKKRPLQGKHIPYLSATLPHDWKEQRDAKAKLYKEKQKRNKFSHLSPDQQLIAGWLAQRRQEKREENARVARIKRDQTTRRRLSNKVDKMAAALPPKHLRPARKVRDEFILPNTTTVKAGNTSRPSAPAPVPSPAPMSTSPPPALAVIPVVIRDETVQLVARTPGAWPEASSPVKPSVDLGNLSTATQPAAEPYASSRIVGSLRKGFGWITQNFGRHRRSSTPSSSSSSDESDALGHRSTQHTWAAPLPGSGIKAAQRAAKHGNHRHHPYLGSPRNDRQREHSPEPTSQSNNDGLSDRINGLSLTGDMDGPMPPPLFKTIQEYLEHDDERGILDPSQYNLVPPEHVLKRLAEEKSARDQAAEAERQKQRRRELETRRGELRKLRMPKIDVIPDMSPEWQRKAEASVNSKSSFEIPQPEGTTVSSHDFRQLVPPEVWLNDNVIQAALVLAAQDINARARTTDSSQAPKCVAVTSLFYNRFRDGGVKYPARGLKRWGMTAANFDDTDTILIPINRNVHWTILVIRPSARTIAYVDSFHAAGKDHIAVGKKFIKAIIGDAYNEAEWKVVTHTVPQQTNSYDCGIFAITNGICLALGIDPNCYDARDMPLQRKRIAAAIMNGGFKGEFSLADF</sequence>
<dbReference type="PANTHER" id="PTHR12606:SF141">
    <property type="entry name" value="GH15225P-RELATED"/>
    <property type="match status" value="1"/>
</dbReference>
<feature type="compositionally biased region" description="Basic residues" evidence="5">
    <location>
        <begin position="836"/>
        <end position="846"/>
    </location>
</feature>
<dbReference type="EMBL" id="KQ964266">
    <property type="protein sequence ID" value="KXJ86713.1"/>
    <property type="molecule type" value="Genomic_DNA"/>
</dbReference>
<organism evidence="8 9">
    <name type="scientific">Microdochium bolleyi</name>
    <dbReference type="NCBI Taxonomy" id="196109"/>
    <lineage>
        <taxon>Eukaryota</taxon>
        <taxon>Fungi</taxon>
        <taxon>Dikarya</taxon>
        <taxon>Ascomycota</taxon>
        <taxon>Pezizomycotina</taxon>
        <taxon>Sordariomycetes</taxon>
        <taxon>Xylariomycetidae</taxon>
        <taxon>Xylariales</taxon>
        <taxon>Microdochiaceae</taxon>
        <taxon>Microdochium</taxon>
    </lineage>
</organism>
<evidence type="ECO:0000256" key="4">
    <source>
        <dbReference type="ARBA" id="ARBA00022807"/>
    </source>
</evidence>
<evidence type="ECO:0000256" key="1">
    <source>
        <dbReference type="ARBA" id="ARBA00005234"/>
    </source>
</evidence>
<feature type="region of interest" description="Disordered" evidence="5">
    <location>
        <begin position="691"/>
        <end position="717"/>
    </location>
</feature>
<dbReference type="Gene3D" id="3.40.395.10">
    <property type="entry name" value="Adenoviral Proteinase, Chain A"/>
    <property type="match status" value="1"/>
</dbReference>
<dbReference type="InterPro" id="IPR038765">
    <property type="entry name" value="Papain-like_cys_pep_sf"/>
</dbReference>
<comment type="similarity">
    <text evidence="1">Belongs to the peptidase C48 family.</text>
</comment>
<dbReference type="AlphaFoldDB" id="A0A136IP60"/>
<feature type="domain" description="Ubiquitin-like protease family profile" evidence="7">
    <location>
        <begin position="997"/>
        <end position="1167"/>
    </location>
</feature>
<evidence type="ECO:0000256" key="5">
    <source>
        <dbReference type="SAM" id="MobiDB-lite"/>
    </source>
</evidence>
<accession>A0A136IP60</accession>
<evidence type="ECO:0000256" key="3">
    <source>
        <dbReference type="ARBA" id="ARBA00022801"/>
    </source>
</evidence>
<feature type="compositionally biased region" description="Polar residues" evidence="5">
    <location>
        <begin position="143"/>
        <end position="155"/>
    </location>
</feature>
<dbReference type="SUPFAM" id="SSF54001">
    <property type="entry name" value="Cysteine proteinases"/>
    <property type="match status" value="1"/>
</dbReference>
<feature type="compositionally biased region" description="Acidic residues" evidence="5">
    <location>
        <begin position="223"/>
        <end position="234"/>
    </location>
</feature>
<dbReference type="InterPro" id="IPR003653">
    <property type="entry name" value="Peptidase_C48_C"/>
</dbReference>
<name>A0A136IP60_9PEZI</name>
<feature type="compositionally biased region" description="Basic and acidic residues" evidence="5">
    <location>
        <begin position="852"/>
        <end position="861"/>
    </location>
</feature>
<feature type="region of interest" description="Disordered" evidence="5">
    <location>
        <begin position="791"/>
        <end position="891"/>
    </location>
</feature>
<dbReference type="PANTHER" id="PTHR12606">
    <property type="entry name" value="SENTRIN/SUMO-SPECIFIC PROTEASE"/>
    <property type="match status" value="1"/>
</dbReference>
<dbReference type="GO" id="GO:0016926">
    <property type="term" value="P:protein desumoylation"/>
    <property type="evidence" value="ECO:0007669"/>
    <property type="project" value="TreeGrafter"/>
</dbReference>
<keyword evidence="3" id="KW-0378">Hydrolase</keyword>
<dbReference type="GO" id="GO:0006508">
    <property type="term" value="P:proteolysis"/>
    <property type="evidence" value="ECO:0007669"/>
    <property type="project" value="UniProtKB-KW"/>
</dbReference>
<evidence type="ECO:0000256" key="6">
    <source>
        <dbReference type="SAM" id="SignalP"/>
    </source>
</evidence>
<feature type="chain" id="PRO_5007292908" description="Ubiquitin-like protease family profile domain-containing protein" evidence="6">
    <location>
        <begin position="21"/>
        <end position="1206"/>
    </location>
</feature>